<feature type="compositionally biased region" description="Low complexity" evidence="1">
    <location>
        <begin position="56"/>
        <end position="65"/>
    </location>
</feature>
<feature type="region of interest" description="Disordered" evidence="1">
    <location>
        <begin position="1"/>
        <end position="79"/>
    </location>
</feature>
<proteinExistence type="predicted"/>
<gene>
    <name evidence="2" type="ORF">DdX_21530</name>
</gene>
<dbReference type="Proteomes" id="UP001201812">
    <property type="component" value="Unassembled WGS sequence"/>
</dbReference>
<comment type="caution">
    <text evidence="2">The sequence shown here is derived from an EMBL/GenBank/DDBJ whole genome shotgun (WGS) entry which is preliminary data.</text>
</comment>
<dbReference type="EMBL" id="JAKKPZ010000844">
    <property type="protein sequence ID" value="KAI1691974.1"/>
    <property type="molecule type" value="Genomic_DNA"/>
</dbReference>
<organism evidence="2 3">
    <name type="scientific">Ditylenchus destructor</name>
    <dbReference type="NCBI Taxonomy" id="166010"/>
    <lineage>
        <taxon>Eukaryota</taxon>
        <taxon>Metazoa</taxon>
        <taxon>Ecdysozoa</taxon>
        <taxon>Nematoda</taxon>
        <taxon>Chromadorea</taxon>
        <taxon>Rhabditida</taxon>
        <taxon>Tylenchina</taxon>
        <taxon>Tylenchomorpha</taxon>
        <taxon>Sphaerularioidea</taxon>
        <taxon>Anguinidae</taxon>
        <taxon>Anguininae</taxon>
        <taxon>Ditylenchus</taxon>
    </lineage>
</organism>
<feature type="region of interest" description="Disordered" evidence="1">
    <location>
        <begin position="181"/>
        <end position="205"/>
    </location>
</feature>
<feature type="region of interest" description="Disordered" evidence="1">
    <location>
        <begin position="121"/>
        <end position="142"/>
    </location>
</feature>
<name>A0AAD4MFL0_9BILA</name>
<protein>
    <submittedName>
        <fullName evidence="2">Uncharacterized protein</fullName>
    </submittedName>
</protein>
<sequence>MNAKKTQVQRPNRSSLHGLCRPRPGVSPRPKAAAIQTGRTSKAPAVQISAPPPRPSAAIAGRSAGFPCPGSSGPKNRKGRCERYCIAERQDETALRIQCLSLTRKRGGQNRIERKNAWGECQQDAEADKSRKQKRHAPTRQEAIDDIATTCRRGGDGAGFADTAAGLVSVSAAFDHADCPPVGREKAGASETASVFGSMMRRAGG</sequence>
<evidence type="ECO:0000313" key="3">
    <source>
        <dbReference type="Proteomes" id="UP001201812"/>
    </source>
</evidence>
<accession>A0AAD4MFL0</accession>
<keyword evidence="3" id="KW-1185">Reference proteome</keyword>
<evidence type="ECO:0000313" key="2">
    <source>
        <dbReference type="EMBL" id="KAI1691974.1"/>
    </source>
</evidence>
<evidence type="ECO:0000256" key="1">
    <source>
        <dbReference type="SAM" id="MobiDB-lite"/>
    </source>
</evidence>
<reference evidence="2" key="1">
    <citation type="submission" date="2022-01" db="EMBL/GenBank/DDBJ databases">
        <title>Genome Sequence Resource for Two Populations of Ditylenchus destructor, the Migratory Endoparasitic Phytonematode.</title>
        <authorList>
            <person name="Zhang H."/>
            <person name="Lin R."/>
            <person name="Xie B."/>
        </authorList>
    </citation>
    <scope>NUCLEOTIDE SEQUENCE</scope>
    <source>
        <strain evidence="2">BazhouSP</strain>
    </source>
</reference>
<feature type="compositionally biased region" description="Polar residues" evidence="1">
    <location>
        <begin position="1"/>
        <end position="15"/>
    </location>
</feature>
<dbReference type="AlphaFoldDB" id="A0AAD4MFL0"/>